<dbReference type="InterPro" id="IPR007848">
    <property type="entry name" value="Small_mtfrase_dom"/>
</dbReference>
<comment type="similarity">
    <text evidence="5">Belongs to the protein N5-glutamine methyltransferase family. PrmC subfamily.</text>
</comment>
<evidence type="ECO:0000256" key="1">
    <source>
        <dbReference type="ARBA" id="ARBA00022603"/>
    </source>
</evidence>
<dbReference type="InterPro" id="IPR029063">
    <property type="entry name" value="SAM-dependent_MTases_sf"/>
</dbReference>
<dbReference type="InterPro" id="IPR019874">
    <property type="entry name" value="RF_methyltr_PrmC"/>
</dbReference>
<protein>
    <recommendedName>
        <fullName evidence="5">Release factor glutamine methyltransferase</fullName>
        <shortName evidence="5">RF MTase</shortName>
        <ecNumber evidence="5">2.1.1.297</ecNumber>
    </recommendedName>
    <alternativeName>
        <fullName evidence="5">N5-glutamine methyltransferase PrmC</fullName>
    </alternativeName>
    <alternativeName>
        <fullName evidence="5">Protein-(glutamine-N5) MTase PrmC</fullName>
    </alternativeName>
    <alternativeName>
        <fullName evidence="5">Protein-glutamine N-methyltransferase PrmC</fullName>
    </alternativeName>
</protein>
<evidence type="ECO:0000259" key="6">
    <source>
        <dbReference type="Pfam" id="PF05175"/>
    </source>
</evidence>
<dbReference type="GO" id="GO:0003676">
    <property type="term" value="F:nucleic acid binding"/>
    <property type="evidence" value="ECO:0007669"/>
    <property type="project" value="InterPro"/>
</dbReference>
<dbReference type="GO" id="GO:0102559">
    <property type="term" value="F:peptide chain release factor N(5)-glutamine methyltransferase activity"/>
    <property type="evidence" value="ECO:0007669"/>
    <property type="project" value="UniProtKB-EC"/>
</dbReference>
<sequence>MKRTYNVTYREAHQWASSFLKTAGKEEDIAYHFLLGCQKWTVTDWYLKCHQDMPKEEWEFYQAGIQRIVEEDYPYQYILGESYFYGRPFYVNESVLIPRFDTELLIDQVKHSLKEGQLSPSARVVDIGTGSGILAITLALECPTLKVTATDLSKEALQVAQENAERLGAKLTFRSGDLYTPLEGEKFDLILSNPPYIAHGEEGEMGVDVLKYEPPMALFAEEEGYAIYKRLAKDLASFLNPGGLLMVECGFKQAQKVAKIFQKSVKASSIRIIKDYNGIDRVIYLKQGDDGASCQPNVTKSMN</sequence>
<dbReference type="EMBL" id="LSCQ01000013">
    <property type="protein sequence ID" value="KXB38045.1"/>
    <property type="molecule type" value="Genomic_DNA"/>
</dbReference>
<comment type="function">
    <text evidence="5">Methylates the class 1 translation termination release factors RF1/PrfA and RF2/PrfB on the glutamine residue of the universally conserved GGQ motif.</text>
</comment>
<dbReference type="CDD" id="cd02440">
    <property type="entry name" value="AdoMet_MTases"/>
    <property type="match status" value="1"/>
</dbReference>
<organism evidence="8 9">
    <name type="scientific">Aerococcus christensenii</name>
    <dbReference type="NCBI Taxonomy" id="87541"/>
    <lineage>
        <taxon>Bacteria</taxon>
        <taxon>Bacillati</taxon>
        <taxon>Bacillota</taxon>
        <taxon>Bacilli</taxon>
        <taxon>Lactobacillales</taxon>
        <taxon>Aerococcaceae</taxon>
        <taxon>Aerococcus</taxon>
    </lineage>
</organism>
<comment type="catalytic activity">
    <reaction evidence="4 5">
        <text>L-glutaminyl-[peptide chain release factor] + S-adenosyl-L-methionine = N(5)-methyl-L-glutaminyl-[peptide chain release factor] + S-adenosyl-L-homocysteine + H(+)</text>
        <dbReference type="Rhea" id="RHEA:42896"/>
        <dbReference type="Rhea" id="RHEA-COMP:10271"/>
        <dbReference type="Rhea" id="RHEA-COMP:10272"/>
        <dbReference type="ChEBI" id="CHEBI:15378"/>
        <dbReference type="ChEBI" id="CHEBI:30011"/>
        <dbReference type="ChEBI" id="CHEBI:57856"/>
        <dbReference type="ChEBI" id="CHEBI:59789"/>
        <dbReference type="ChEBI" id="CHEBI:61891"/>
        <dbReference type="EC" id="2.1.1.297"/>
    </reaction>
</comment>
<name>A0A133Y4J3_9LACT</name>
<accession>A0A133Y4J3</accession>
<dbReference type="Proteomes" id="UP000070422">
    <property type="component" value="Unassembled WGS sequence"/>
</dbReference>
<dbReference type="RefSeq" id="WP_060936376.1">
    <property type="nucleotide sequence ID" value="NZ_JASOZP010000027.1"/>
</dbReference>
<feature type="binding site" evidence="5">
    <location>
        <begin position="128"/>
        <end position="132"/>
    </location>
    <ligand>
        <name>S-adenosyl-L-methionine</name>
        <dbReference type="ChEBI" id="CHEBI:59789"/>
    </ligand>
</feature>
<evidence type="ECO:0000259" key="7">
    <source>
        <dbReference type="Pfam" id="PF17827"/>
    </source>
</evidence>
<evidence type="ECO:0000256" key="5">
    <source>
        <dbReference type="HAMAP-Rule" id="MF_02126"/>
    </source>
</evidence>
<dbReference type="OrthoDB" id="9800643at2"/>
<dbReference type="STRING" id="87541.AWM71_05505"/>
<evidence type="ECO:0000313" key="9">
    <source>
        <dbReference type="Proteomes" id="UP000070422"/>
    </source>
</evidence>
<dbReference type="Gene3D" id="1.10.8.10">
    <property type="entry name" value="DNA helicase RuvA subunit, C-terminal domain"/>
    <property type="match status" value="1"/>
</dbReference>
<dbReference type="Gene3D" id="3.40.50.150">
    <property type="entry name" value="Vaccinia Virus protein VP39"/>
    <property type="match status" value="1"/>
</dbReference>
<comment type="caution">
    <text evidence="5">Lacks conserved residue(s) required for the propagation of feature annotation.</text>
</comment>
<dbReference type="InterPro" id="IPR040758">
    <property type="entry name" value="PrmC_N"/>
</dbReference>
<evidence type="ECO:0000256" key="3">
    <source>
        <dbReference type="ARBA" id="ARBA00022691"/>
    </source>
</evidence>
<evidence type="ECO:0000313" key="8">
    <source>
        <dbReference type="EMBL" id="KXB38045.1"/>
    </source>
</evidence>
<keyword evidence="1 5" id="KW-0489">Methyltransferase</keyword>
<dbReference type="Pfam" id="PF17827">
    <property type="entry name" value="PrmC_N"/>
    <property type="match status" value="1"/>
</dbReference>
<dbReference type="HAMAP" id="MF_02126">
    <property type="entry name" value="RF_methyltr_PrmC"/>
    <property type="match status" value="1"/>
</dbReference>
<dbReference type="PATRIC" id="fig|87541.4.peg.205"/>
<evidence type="ECO:0000256" key="4">
    <source>
        <dbReference type="ARBA" id="ARBA00048391"/>
    </source>
</evidence>
<dbReference type="PANTHER" id="PTHR18895:SF74">
    <property type="entry name" value="MTRF1L RELEASE FACTOR GLUTAMINE METHYLTRANSFERASE"/>
    <property type="match status" value="1"/>
</dbReference>
<dbReference type="Pfam" id="PF05175">
    <property type="entry name" value="MTS"/>
    <property type="match status" value="1"/>
</dbReference>
<dbReference type="AlphaFoldDB" id="A0A133Y4J3"/>
<reference evidence="8 9" key="1">
    <citation type="submission" date="2016-01" db="EMBL/GenBank/DDBJ databases">
        <authorList>
            <person name="Oliw E.H."/>
        </authorList>
    </citation>
    <scope>NUCLEOTIDE SEQUENCE [LARGE SCALE GENOMIC DNA]</scope>
    <source>
        <strain evidence="8 9">KA00635</strain>
    </source>
</reference>
<evidence type="ECO:0000256" key="2">
    <source>
        <dbReference type="ARBA" id="ARBA00022679"/>
    </source>
</evidence>
<dbReference type="SUPFAM" id="SSF53335">
    <property type="entry name" value="S-adenosyl-L-methionine-dependent methyltransferases"/>
    <property type="match status" value="1"/>
</dbReference>
<keyword evidence="2 5" id="KW-0808">Transferase</keyword>
<dbReference type="InterPro" id="IPR002052">
    <property type="entry name" value="DNA_methylase_N6_adenine_CS"/>
</dbReference>
<keyword evidence="3 5" id="KW-0949">S-adenosyl-L-methionine</keyword>
<dbReference type="GO" id="GO:0032259">
    <property type="term" value="P:methylation"/>
    <property type="evidence" value="ECO:0007669"/>
    <property type="project" value="UniProtKB-KW"/>
</dbReference>
<dbReference type="PROSITE" id="PS00092">
    <property type="entry name" value="N6_MTASE"/>
    <property type="match status" value="1"/>
</dbReference>
<proteinExistence type="inferred from homology"/>
<dbReference type="PANTHER" id="PTHR18895">
    <property type="entry name" value="HEMK METHYLTRANSFERASE"/>
    <property type="match status" value="1"/>
</dbReference>
<dbReference type="NCBIfam" id="TIGR03534">
    <property type="entry name" value="RF_mod_PrmC"/>
    <property type="match status" value="1"/>
</dbReference>
<feature type="domain" description="Release factor glutamine methyltransferase N-terminal" evidence="7">
    <location>
        <begin position="11"/>
        <end position="80"/>
    </location>
</feature>
<feature type="domain" description="Methyltransferase small" evidence="6">
    <location>
        <begin position="102"/>
        <end position="201"/>
    </location>
</feature>
<feature type="binding site" evidence="5">
    <location>
        <position position="151"/>
    </location>
    <ligand>
        <name>S-adenosyl-L-methionine</name>
        <dbReference type="ChEBI" id="CHEBI:59789"/>
    </ligand>
</feature>
<feature type="binding site" evidence="5">
    <location>
        <position position="193"/>
    </location>
    <ligand>
        <name>S-adenosyl-L-methionine</name>
        <dbReference type="ChEBI" id="CHEBI:59789"/>
    </ligand>
</feature>
<dbReference type="InterPro" id="IPR004556">
    <property type="entry name" value="HemK-like"/>
</dbReference>
<comment type="caution">
    <text evidence="8">The sequence shown here is derived from an EMBL/GenBank/DDBJ whole genome shotgun (WGS) entry which is preliminary data.</text>
</comment>
<dbReference type="InterPro" id="IPR050320">
    <property type="entry name" value="N5-glutamine_MTase"/>
</dbReference>
<feature type="binding site" evidence="5">
    <location>
        <begin position="193"/>
        <end position="196"/>
    </location>
    <ligand>
        <name>substrate</name>
    </ligand>
</feature>
<dbReference type="NCBIfam" id="TIGR00536">
    <property type="entry name" value="hemK_fam"/>
    <property type="match status" value="1"/>
</dbReference>
<dbReference type="EC" id="2.1.1.297" evidence="5"/>
<gene>
    <name evidence="5" type="primary">prmC</name>
    <name evidence="8" type="ORF">HMPREF3187_00206</name>
</gene>